<dbReference type="AlphaFoldDB" id="A0A0M3JGU4"/>
<proteinExistence type="predicted"/>
<name>A0A0M3JGU4_ANISI</name>
<keyword evidence="2" id="KW-1185">Reference proteome</keyword>
<dbReference type="EMBL" id="UYRR01014673">
    <property type="protein sequence ID" value="VDK27414.1"/>
    <property type="molecule type" value="Genomic_DNA"/>
</dbReference>
<evidence type="ECO:0000313" key="2">
    <source>
        <dbReference type="Proteomes" id="UP000267096"/>
    </source>
</evidence>
<reference evidence="1 2" key="2">
    <citation type="submission" date="2018-11" db="EMBL/GenBank/DDBJ databases">
        <authorList>
            <consortium name="Pathogen Informatics"/>
        </authorList>
    </citation>
    <scope>NUCLEOTIDE SEQUENCE [LARGE SCALE GENOMIC DNA]</scope>
</reference>
<organism evidence="3">
    <name type="scientific">Anisakis simplex</name>
    <name type="common">Herring worm</name>
    <dbReference type="NCBI Taxonomy" id="6269"/>
    <lineage>
        <taxon>Eukaryota</taxon>
        <taxon>Metazoa</taxon>
        <taxon>Ecdysozoa</taxon>
        <taxon>Nematoda</taxon>
        <taxon>Chromadorea</taxon>
        <taxon>Rhabditida</taxon>
        <taxon>Spirurina</taxon>
        <taxon>Ascaridomorpha</taxon>
        <taxon>Ascaridoidea</taxon>
        <taxon>Anisakidae</taxon>
        <taxon>Anisakis</taxon>
        <taxon>Anisakis simplex complex</taxon>
    </lineage>
</organism>
<dbReference type="WBParaSite" id="ASIM_0000685201-mRNA-1">
    <property type="protein sequence ID" value="ASIM_0000685201-mRNA-1"/>
    <property type="gene ID" value="ASIM_0000685201"/>
</dbReference>
<dbReference type="Proteomes" id="UP000267096">
    <property type="component" value="Unassembled WGS sequence"/>
</dbReference>
<protein>
    <submittedName>
        <fullName evidence="3">DUF3800 domain-containing protein</fullName>
    </submittedName>
</protein>
<accession>A0A0M3JGU4</accession>
<evidence type="ECO:0000313" key="1">
    <source>
        <dbReference type="EMBL" id="VDK27414.1"/>
    </source>
</evidence>
<evidence type="ECO:0000313" key="3">
    <source>
        <dbReference type="WBParaSite" id="ASIM_0000685201-mRNA-1"/>
    </source>
</evidence>
<gene>
    <name evidence="1" type="ORF">ASIM_LOCUS6624</name>
</gene>
<reference evidence="3" key="1">
    <citation type="submission" date="2017-02" db="UniProtKB">
        <authorList>
            <consortium name="WormBaseParasite"/>
        </authorList>
    </citation>
    <scope>IDENTIFICATION</scope>
</reference>
<sequence length="40" mass="4837">MFMAIDEYGFGVVRTLLNALHKESFWQRNYSKVDSLNWIR</sequence>